<dbReference type="Pfam" id="PF08757">
    <property type="entry name" value="CotH"/>
    <property type="match status" value="1"/>
</dbReference>
<dbReference type="Proteomes" id="UP000738359">
    <property type="component" value="Unassembled WGS sequence"/>
</dbReference>
<evidence type="ECO:0000313" key="1">
    <source>
        <dbReference type="EMBL" id="KAF9966166.1"/>
    </source>
</evidence>
<protein>
    <submittedName>
        <fullName evidence="1">Uncharacterized protein</fullName>
    </submittedName>
</protein>
<evidence type="ECO:0000313" key="2">
    <source>
        <dbReference type="Proteomes" id="UP000738359"/>
    </source>
</evidence>
<dbReference type="OrthoDB" id="10267127at2759"/>
<reference evidence="1" key="1">
    <citation type="journal article" date="2020" name="Fungal Divers.">
        <title>Resolving the Mortierellaceae phylogeny through synthesis of multi-gene phylogenetics and phylogenomics.</title>
        <authorList>
            <person name="Vandepol N."/>
            <person name="Liber J."/>
            <person name="Desiro A."/>
            <person name="Na H."/>
            <person name="Kennedy M."/>
            <person name="Barry K."/>
            <person name="Grigoriev I.V."/>
            <person name="Miller A.N."/>
            <person name="O'Donnell K."/>
            <person name="Stajich J.E."/>
            <person name="Bonito G."/>
        </authorList>
    </citation>
    <scope>NUCLEOTIDE SEQUENCE</scope>
    <source>
        <strain evidence="1">CK1249</strain>
    </source>
</reference>
<accession>A0A9P6JAL4</accession>
<keyword evidence="2" id="KW-1185">Reference proteome</keyword>
<dbReference type="EMBL" id="JAAAHY010000181">
    <property type="protein sequence ID" value="KAF9966166.1"/>
    <property type="molecule type" value="Genomic_DNA"/>
</dbReference>
<dbReference type="InterPro" id="IPR014867">
    <property type="entry name" value="Spore_coat_CotH_CotH2/3/7"/>
</dbReference>
<gene>
    <name evidence="1" type="ORF">BGZ70_003126</name>
</gene>
<sequence length="152" mass="17528">MYFNPTKNVWQFLPTDFDSTFSNGARADVDVVYKQFAASRLRRAGKDHPLITKLIYKNAEIKKRFEKILLEITLKVFNPAVLNPRIDAIKEMIKEDVKWDYSIDRSHRPGKNPAWTMADFDQSIIGPVKGISHGIKPWIKNRAESVPTQVKV</sequence>
<name>A0A9P6JAL4_MORAP</name>
<proteinExistence type="predicted"/>
<organism evidence="1 2">
    <name type="scientific">Mortierella alpina</name>
    <name type="common">Oleaginous fungus</name>
    <name type="synonym">Mortierella renispora</name>
    <dbReference type="NCBI Taxonomy" id="64518"/>
    <lineage>
        <taxon>Eukaryota</taxon>
        <taxon>Fungi</taxon>
        <taxon>Fungi incertae sedis</taxon>
        <taxon>Mucoromycota</taxon>
        <taxon>Mortierellomycotina</taxon>
        <taxon>Mortierellomycetes</taxon>
        <taxon>Mortierellales</taxon>
        <taxon>Mortierellaceae</taxon>
        <taxon>Mortierella</taxon>
    </lineage>
</organism>
<dbReference type="AlphaFoldDB" id="A0A9P6JAL4"/>
<comment type="caution">
    <text evidence="1">The sequence shown here is derived from an EMBL/GenBank/DDBJ whole genome shotgun (WGS) entry which is preliminary data.</text>
</comment>